<accession>A0A1I3U7X5</accession>
<keyword evidence="2" id="KW-1185">Reference proteome</keyword>
<protein>
    <recommendedName>
        <fullName evidence="3">Tetratricopeptide repeat-containing protein</fullName>
    </recommendedName>
</protein>
<name>A0A1I3U7X5_9ACTN</name>
<gene>
    <name evidence="1" type="ORF">SAMN05192584_101285</name>
</gene>
<evidence type="ECO:0008006" key="3">
    <source>
        <dbReference type="Google" id="ProtNLM"/>
    </source>
</evidence>
<dbReference type="EMBL" id="FOSG01000001">
    <property type="protein sequence ID" value="SFJ77887.1"/>
    <property type="molecule type" value="Genomic_DNA"/>
</dbReference>
<dbReference type="Proteomes" id="UP000198928">
    <property type="component" value="Unassembled WGS sequence"/>
</dbReference>
<dbReference type="AlphaFoldDB" id="A0A1I3U7X5"/>
<sequence>MLHSYGTRSQMLIAQASAYLALGEPEGAAQALRPVLELPPEQRLEPVTRRIRELADVMARSRMANSAPAVALQSEAEAFCMESVPRRIALSPGTAGT</sequence>
<evidence type="ECO:0000313" key="1">
    <source>
        <dbReference type="EMBL" id="SFJ77887.1"/>
    </source>
</evidence>
<evidence type="ECO:0000313" key="2">
    <source>
        <dbReference type="Proteomes" id="UP000198928"/>
    </source>
</evidence>
<proteinExistence type="predicted"/>
<reference evidence="2" key="1">
    <citation type="submission" date="2016-10" db="EMBL/GenBank/DDBJ databases">
        <authorList>
            <person name="Varghese N."/>
            <person name="Submissions S."/>
        </authorList>
    </citation>
    <scope>NUCLEOTIDE SEQUENCE [LARGE SCALE GENOMIC DNA]</scope>
    <source>
        <strain evidence="2">PL19</strain>
    </source>
</reference>
<organism evidence="1 2">
    <name type="scientific">Streptomyces pini</name>
    <dbReference type="NCBI Taxonomy" id="1520580"/>
    <lineage>
        <taxon>Bacteria</taxon>
        <taxon>Bacillati</taxon>
        <taxon>Actinomycetota</taxon>
        <taxon>Actinomycetes</taxon>
        <taxon>Kitasatosporales</taxon>
        <taxon>Streptomycetaceae</taxon>
        <taxon>Streptomyces</taxon>
    </lineage>
</organism>